<feature type="domain" description="DUF397" evidence="2">
    <location>
        <begin position="7"/>
        <end position="61"/>
    </location>
</feature>
<protein>
    <submittedName>
        <fullName evidence="3">DUF397 domain-containing protein</fullName>
    </submittedName>
</protein>
<dbReference type="Pfam" id="PF04149">
    <property type="entry name" value="DUF397"/>
    <property type="match status" value="1"/>
</dbReference>
<evidence type="ECO:0000256" key="1">
    <source>
        <dbReference type="SAM" id="MobiDB-lite"/>
    </source>
</evidence>
<accession>A0ABX0Z0I9</accession>
<name>A0ABX0Z0I9_9ACTN</name>
<gene>
    <name evidence="3" type="ORF">HCJ94_03220</name>
</gene>
<evidence type="ECO:0000259" key="2">
    <source>
        <dbReference type="Pfam" id="PF04149"/>
    </source>
</evidence>
<dbReference type="EMBL" id="JAATEO010000002">
    <property type="protein sequence ID" value="NJP31018.1"/>
    <property type="molecule type" value="Genomic_DNA"/>
</dbReference>
<dbReference type="InterPro" id="IPR007278">
    <property type="entry name" value="DUF397"/>
</dbReference>
<organism evidence="3 4">
    <name type="scientific">Micromonospora thermarum</name>
    <dbReference type="NCBI Taxonomy" id="2720024"/>
    <lineage>
        <taxon>Bacteria</taxon>
        <taxon>Bacillati</taxon>
        <taxon>Actinomycetota</taxon>
        <taxon>Actinomycetes</taxon>
        <taxon>Micromonosporales</taxon>
        <taxon>Micromonosporaceae</taxon>
        <taxon>Micromonospora</taxon>
    </lineage>
</organism>
<proteinExistence type="predicted"/>
<reference evidence="3 4" key="1">
    <citation type="submission" date="2020-03" db="EMBL/GenBank/DDBJ databases">
        <title>WGS of actinomycetes isolated from Thailand.</title>
        <authorList>
            <person name="Thawai C."/>
        </authorList>
    </citation>
    <scope>NUCLEOTIDE SEQUENCE [LARGE SCALE GENOMIC DNA]</scope>
    <source>
        <strain evidence="3 4">HSS6-12</strain>
    </source>
</reference>
<sequence length="71" mass="7240">MTDLTGAVWRKSTRSGGNGGDCVEVADNLPGIVAVRDSKDANGPALTFAPGVWSAFTTAVRSGLRAGHAQP</sequence>
<keyword evidence="4" id="KW-1185">Reference proteome</keyword>
<dbReference type="Proteomes" id="UP000783871">
    <property type="component" value="Unassembled WGS sequence"/>
</dbReference>
<evidence type="ECO:0000313" key="3">
    <source>
        <dbReference type="EMBL" id="NJP31018.1"/>
    </source>
</evidence>
<dbReference type="RefSeq" id="WP_167999422.1">
    <property type="nucleotide sequence ID" value="NZ_JAATEO010000002.1"/>
</dbReference>
<comment type="caution">
    <text evidence="3">The sequence shown here is derived from an EMBL/GenBank/DDBJ whole genome shotgun (WGS) entry which is preliminary data.</text>
</comment>
<feature type="region of interest" description="Disordered" evidence="1">
    <location>
        <begin position="1"/>
        <end position="20"/>
    </location>
</feature>
<evidence type="ECO:0000313" key="4">
    <source>
        <dbReference type="Proteomes" id="UP000783871"/>
    </source>
</evidence>